<organism evidence="4 5">
    <name type="scientific">Desulfonema ishimotonii</name>
    <dbReference type="NCBI Taxonomy" id="45657"/>
    <lineage>
        <taxon>Bacteria</taxon>
        <taxon>Pseudomonadati</taxon>
        <taxon>Thermodesulfobacteriota</taxon>
        <taxon>Desulfobacteria</taxon>
        <taxon>Desulfobacterales</taxon>
        <taxon>Desulfococcaceae</taxon>
        <taxon>Desulfonema</taxon>
    </lineage>
</organism>
<keyword evidence="5" id="KW-1185">Reference proteome</keyword>
<dbReference type="SUPFAM" id="SSF81324">
    <property type="entry name" value="Voltage-gated potassium channels"/>
    <property type="match status" value="1"/>
</dbReference>
<dbReference type="SUPFAM" id="SSF116726">
    <property type="entry name" value="TrkA C-terminal domain-like"/>
    <property type="match status" value="1"/>
</dbReference>
<dbReference type="PANTHER" id="PTHR43833:SF9">
    <property type="entry name" value="POTASSIUM CHANNEL PROTEIN YUGO-RELATED"/>
    <property type="match status" value="1"/>
</dbReference>
<accession>A0A401FW88</accession>
<evidence type="ECO:0000313" key="5">
    <source>
        <dbReference type="Proteomes" id="UP000288096"/>
    </source>
</evidence>
<proteinExistence type="predicted"/>
<feature type="transmembrane region" description="Helical" evidence="2">
    <location>
        <begin position="75"/>
        <end position="100"/>
    </location>
</feature>
<name>A0A401FW88_9BACT</name>
<dbReference type="InterPro" id="IPR010420">
    <property type="entry name" value="CASTOR/POLLUX/SYM8_dom"/>
</dbReference>
<sequence>MYFFHIFLKQFVEHVRRERILEIFLIVTLVMLSGSMGLVFFEKDMRFTDALWWAVVTMTTVGYGDISPATAGGRVIGMVVMISGIGFLGILTASIASIFVENRFLENRGMKRTHVKDHFIICGWNFRGDRIVSELRADPKCEDIPIAVIADIMEKPIDDPQLFFIRGEVSTETLQKANIDDARVAIVLSDDRMDAYAQDAKTILTTLTIESVNPDVYTCVELMDERNAPHCRRARADEIIVAGELSTNLLVQAALDHGITRMITELVSNHYGEDLYKVKVPQHLVGKTFFQAMCELKEQNDVLCMGLESRSGQKFIANPGKDHRLADEDRLIVIASERPEL</sequence>
<dbReference type="RefSeq" id="WP_166405032.1">
    <property type="nucleotide sequence ID" value="NZ_BEXT01000001.1"/>
</dbReference>
<protein>
    <recommendedName>
        <fullName evidence="3">RCK N-terminal domain-containing protein</fullName>
    </recommendedName>
</protein>
<dbReference type="InterPro" id="IPR050721">
    <property type="entry name" value="Trk_Ktr_HKT_K-transport"/>
</dbReference>
<keyword evidence="2" id="KW-1133">Transmembrane helix</keyword>
<dbReference type="Gene3D" id="1.10.287.70">
    <property type="match status" value="1"/>
</dbReference>
<evidence type="ECO:0000259" key="3">
    <source>
        <dbReference type="PROSITE" id="PS51201"/>
    </source>
</evidence>
<dbReference type="AlphaFoldDB" id="A0A401FW88"/>
<dbReference type="GO" id="GO:0005886">
    <property type="term" value="C:plasma membrane"/>
    <property type="evidence" value="ECO:0007669"/>
    <property type="project" value="UniProtKB-SubCell"/>
</dbReference>
<dbReference type="PROSITE" id="PS51201">
    <property type="entry name" value="RCK_N"/>
    <property type="match status" value="1"/>
</dbReference>
<dbReference type="PANTHER" id="PTHR43833">
    <property type="entry name" value="POTASSIUM CHANNEL PROTEIN 2-RELATED-RELATED"/>
    <property type="match status" value="1"/>
</dbReference>
<comment type="caution">
    <text evidence="4">The sequence shown here is derived from an EMBL/GenBank/DDBJ whole genome shotgun (WGS) entry which is preliminary data.</text>
</comment>
<dbReference type="SUPFAM" id="SSF51735">
    <property type="entry name" value="NAD(P)-binding Rossmann-fold domains"/>
    <property type="match status" value="1"/>
</dbReference>
<dbReference type="GO" id="GO:0006813">
    <property type="term" value="P:potassium ion transport"/>
    <property type="evidence" value="ECO:0007669"/>
    <property type="project" value="InterPro"/>
</dbReference>
<evidence type="ECO:0000313" key="4">
    <source>
        <dbReference type="EMBL" id="GBC61230.1"/>
    </source>
</evidence>
<dbReference type="Pfam" id="PF07885">
    <property type="entry name" value="Ion_trans_2"/>
    <property type="match status" value="1"/>
</dbReference>
<dbReference type="Pfam" id="PF02254">
    <property type="entry name" value="TrkA_N"/>
    <property type="match status" value="1"/>
</dbReference>
<dbReference type="Pfam" id="PF06241">
    <property type="entry name" value="Castor_Poll_mid"/>
    <property type="match status" value="1"/>
</dbReference>
<keyword evidence="2" id="KW-0812">Transmembrane</keyword>
<dbReference type="Proteomes" id="UP000288096">
    <property type="component" value="Unassembled WGS sequence"/>
</dbReference>
<evidence type="ECO:0000256" key="2">
    <source>
        <dbReference type="SAM" id="Phobius"/>
    </source>
</evidence>
<dbReference type="InterPro" id="IPR036721">
    <property type="entry name" value="RCK_C_sf"/>
</dbReference>
<keyword evidence="2" id="KW-0472">Membrane</keyword>
<reference evidence="5" key="2">
    <citation type="submission" date="2019-01" db="EMBL/GenBank/DDBJ databases">
        <title>Genome sequence of Desulfonema ishimotonii strain Tokyo 01.</title>
        <authorList>
            <person name="Fukui M."/>
        </authorList>
    </citation>
    <scope>NUCLEOTIDE SEQUENCE [LARGE SCALE GENOMIC DNA]</scope>
    <source>
        <strain evidence="5">Tokyo 01</strain>
    </source>
</reference>
<feature type="transmembrane region" description="Helical" evidence="2">
    <location>
        <begin position="50"/>
        <end position="69"/>
    </location>
</feature>
<feature type="domain" description="RCK N-terminal" evidence="3">
    <location>
        <begin position="116"/>
        <end position="241"/>
    </location>
</feature>
<gene>
    <name evidence="4" type="ORF">DENIS_2190</name>
</gene>
<dbReference type="Gene3D" id="3.30.70.1450">
    <property type="entry name" value="Regulator of K+ conductance, C-terminal domain"/>
    <property type="match status" value="1"/>
</dbReference>
<dbReference type="InterPro" id="IPR003148">
    <property type="entry name" value="RCK_N"/>
</dbReference>
<comment type="subcellular location">
    <subcellularLocation>
        <location evidence="1">Cell membrane</location>
        <topology evidence="1">Multi-pass membrane protein</topology>
    </subcellularLocation>
</comment>
<dbReference type="InterPro" id="IPR036291">
    <property type="entry name" value="NAD(P)-bd_dom_sf"/>
</dbReference>
<reference evidence="5" key="1">
    <citation type="submission" date="2017-11" db="EMBL/GenBank/DDBJ databases">
        <authorList>
            <person name="Watanabe M."/>
            <person name="Kojima H."/>
        </authorList>
    </citation>
    <scope>NUCLEOTIDE SEQUENCE [LARGE SCALE GENOMIC DNA]</scope>
    <source>
        <strain evidence="5">Tokyo 01</strain>
    </source>
</reference>
<dbReference type="InterPro" id="IPR013099">
    <property type="entry name" value="K_chnl_dom"/>
</dbReference>
<dbReference type="EMBL" id="BEXT01000001">
    <property type="protein sequence ID" value="GBC61230.1"/>
    <property type="molecule type" value="Genomic_DNA"/>
</dbReference>
<dbReference type="Gene3D" id="3.40.50.720">
    <property type="entry name" value="NAD(P)-binding Rossmann-like Domain"/>
    <property type="match status" value="1"/>
</dbReference>
<evidence type="ECO:0000256" key="1">
    <source>
        <dbReference type="ARBA" id="ARBA00004651"/>
    </source>
</evidence>
<feature type="transmembrane region" description="Helical" evidence="2">
    <location>
        <begin position="20"/>
        <end position="41"/>
    </location>
</feature>